<feature type="active site" description="Charge relay system" evidence="6">
    <location>
        <position position="214"/>
    </location>
</feature>
<dbReference type="InterPro" id="IPR027478">
    <property type="entry name" value="LdcA_N"/>
</dbReference>
<dbReference type="SUPFAM" id="SSF52317">
    <property type="entry name" value="Class I glutamine amidotransferase-like"/>
    <property type="match status" value="1"/>
</dbReference>
<proteinExistence type="inferred from homology"/>
<comment type="similarity">
    <text evidence="1">Belongs to the peptidase S66 family.</text>
</comment>
<dbReference type="Proteomes" id="UP000712673">
    <property type="component" value="Unassembled WGS sequence"/>
</dbReference>
<evidence type="ECO:0000256" key="6">
    <source>
        <dbReference type="PIRSR" id="PIRSR028757-1"/>
    </source>
</evidence>
<feature type="domain" description="LD-carboxypeptidase N-terminal" evidence="7">
    <location>
        <begin position="18"/>
        <end position="134"/>
    </location>
</feature>
<feature type="domain" description="LD-carboxypeptidase C-terminal" evidence="8">
    <location>
        <begin position="183"/>
        <end position="298"/>
    </location>
</feature>
<reference evidence="9" key="1">
    <citation type="submission" date="2019-03" db="EMBL/GenBank/DDBJ databases">
        <title>Lake Tanganyika Metagenome-Assembled Genomes (MAGs).</title>
        <authorList>
            <person name="Tran P."/>
        </authorList>
    </citation>
    <scope>NUCLEOTIDE SEQUENCE</scope>
    <source>
        <strain evidence="9">K_DeepCast_65m_m2_066</strain>
    </source>
</reference>
<evidence type="ECO:0000256" key="1">
    <source>
        <dbReference type="ARBA" id="ARBA00010233"/>
    </source>
</evidence>
<dbReference type="AlphaFoldDB" id="A0A938B4Z2"/>
<dbReference type="Gene3D" id="3.50.30.60">
    <property type="entry name" value="LD-carboxypeptidase A C-terminal domain-like"/>
    <property type="match status" value="1"/>
</dbReference>
<dbReference type="InterPro" id="IPR029062">
    <property type="entry name" value="Class_I_gatase-like"/>
</dbReference>
<evidence type="ECO:0000313" key="10">
    <source>
        <dbReference type="Proteomes" id="UP000712673"/>
    </source>
</evidence>
<dbReference type="Gene3D" id="3.40.50.10740">
    <property type="entry name" value="Class I glutamine amidotransferase-like"/>
    <property type="match status" value="1"/>
</dbReference>
<dbReference type="EMBL" id="VGLS01000507">
    <property type="protein sequence ID" value="MBM3225193.1"/>
    <property type="molecule type" value="Genomic_DNA"/>
</dbReference>
<dbReference type="InterPro" id="IPR027461">
    <property type="entry name" value="Carboxypeptidase_A_C_sf"/>
</dbReference>
<evidence type="ECO:0000256" key="2">
    <source>
        <dbReference type="ARBA" id="ARBA00022645"/>
    </source>
</evidence>
<evidence type="ECO:0000259" key="7">
    <source>
        <dbReference type="Pfam" id="PF02016"/>
    </source>
</evidence>
<feature type="active site" description="Nucleophile" evidence="6">
    <location>
        <position position="114"/>
    </location>
</feature>
<keyword evidence="3" id="KW-0645">Protease</keyword>
<comment type="caution">
    <text evidence="9">The sequence shown here is derived from an EMBL/GenBank/DDBJ whole genome shotgun (WGS) entry which is preliminary data.</text>
</comment>
<dbReference type="GO" id="GO:0004180">
    <property type="term" value="F:carboxypeptidase activity"/>
    <property type="evidence" value="ECO:0007669"/>
    <property type="project" value="UniProtKB-KW"/>
</dbReference>
<evidence type="ECO:0000259" key="8">
    <source>
        <dbReference type="Pfam" id="PF17676"/>
    </source>
</evidence>
<dbReference type="PIRSF" id="PIRSF028757">
    <property type="entry name" value="LD-carboxypeptidase"/>
    <property type="match status" value="1"/>
</dbReference>
<accession>A0A938B4Z2</accession>
<keyword evidence="2" id="KW-0121">Carboxypeptidase</keyword>
<dbReference type="PANTHER" id="PTHR30237:SF2">
    <property type="entry name" value="MUREIN TETRAPEPTIDE CARBOXYPEPTIDASE"/>
    <property type="match status" value="1"/>
</dbReference>
<keyword evidence="4" id="KW-0378">Hydrolase</keyword>
<dbReference type="SUPFAM" id="SSF141986">
    <property type="entry name" value="LD-carboxypeptidase A C-terminal domain-like"/>
    <property type="match status" value="1"/>
</dbReference>
<protein>
    <submittedName>
        <fullName evidence="9">LD-carboxypeptidase</fullName>
    </submittedName>
</protein>
<dbReference type="InterPro" id="IPR040449">
    <property type="entry name" value="Peptidase_S66_N"/>
</dbReference>
<name>A0A938B4Z2_UNCTE</name>
<feature type="active site" description="Charge relay system" evidence="6">
    <location>
        <position position="283"/>
    </location>
</feature>
<dbReference type="PANTHER" id="PTHR30237">
    <property type="entry name" value="MURAMOYLTETRAPEPTIDE CARBOXYPEPTIDASE"/>
    <property type="match status" value="1"/>
</dbReference>
<dbReference type="GO" id="GO:0008236">
    <property type="term" value="F:serine-type peptidase activity"/>
    <property type="evidence" value="ECO:0007669"/>
    <property type="project" value="UniProtKB-KW"/>
</dbReference>
<dbReference type="GO" id="GO:0006508">
    <property type="term" value="P:proteolysis"/>
    <property type="evidence" value="ECO:0007669"/>
    <property type="project" value="UniProtKB-KW"/>
</dbReference>
<sequence length="324" mass="34984">MQPHPVVRPPALRPGDCIGLAAPASAFKAEALQAGIQVLRDMGFRVQTTPRLFERYRYLAGDDAARAAELNALFADPSIQAVFCCRGGYGSQRLIPYLDTASIQAHPKIFMGYSDLTSLLIYLYSQCHLVTLHGPVVVGDLRPGLQPYVLQQLYGILSGDEMALQPPAAALDSLTVLQPGVAEGRLLSCCLSLLVCAIGTPFQPPMHDTILFLEDRGERLYAIDRMLTYLKLAGVLHGVRGLVFGQLERVAADQHLPYGMEEVILDVLGDLNIPMLYGFPAGHCAQPLTLPFGVRAAICAGQLQLCESPVQRQVPVDGGVHAGT</sequence>
<evidence type="ECO:0000313" key="9">
    <source>
        <dbReference type="EMBL" id="MBM3225193.1"/>
    </source>
</evidence>
<dbReference type="CDD" id="cd07025">
    <property type="entry name" value="Peptidase_S66"/>
    <property type="match status" value="1"/>
</dbReference>
<evidence type="ECO:0000256" key="5">
    <source>
        <dbReference type="ARBA" id="ARBA00022825"/>
    </source>
</evidence>
<gene>
    <name evidence="9" type="ORF">FJZ47_15525</name>
</gene>
<dbReference type="Pfam" id="PF17676">
    <property type="entry name" value="Peptidase_S66C"/>
    <property type="match status" value="1"/>
</dbReference>
<evidence type="ECO:0000256" key="4">
    <source>
        <dbReference type="ARBA" id="ARBA00022801"/>
    </source>
</evidence>
<dbReference type="InterPro" id="IPR040921">
    <property type="entry name" value="Peptidase_S66C"/>
</dbReference>
<organism evidence="9 10">
    <name type="scientific">Tectimicrobiota bacterium</name>
    <dbReference type="NCBI Taxonomy" id="2528274"/>
    <lineage>
        <taxon>Bacteria</taxon>
        <taxon>Pseudomonadati</taxon>
        <taxon>Nitrospinota/Tectimicrobiota group</taxon>
        <taxon>Candidatus Tectimicrobiota</taxon>
    </lineage>
</organism>
<keyword evidence="5" id="KW-0720">Serine protease</keyword>
<dbReference type="InterPro" id="IPR003507">
    <property type="entry name" value="S66_fam"/>
</dbReference>
<dbReference type="Pfam" id="PF02016">
    <property type="entry name" value="Peptidase_S66"/>
    <property type="match status" value="1"/>
</dbReference>
<evidence type="ECO:0000256" key="3">
    <source>
        <dbReference type="ARBA" id="ARBA00022670"/>
    </source>
</evidence>